<sequence>MNKNLSTEDSRHHLCISLWDAVDVRLCTGGVRVPLQVTGDGGLTTDKQNNLWTISDNYC</sequence>
<dbReference type="EMBL" id="CZDF01000132">
    <property type="protein sequence ID" value="CUR31505.1"/>
    <property type="molecule type" value="Genomic_DNA"/>
</dbReference>
<evidence type="ECO:0000313" key="2">
    <source>
        <dbReference type="Proteomes" id="UP000184315"/>
    </source>
</evidence>
<gene>
    <name evidence="1" type="ORF">PL9214291096</name>
</gene>
<dbReference type="Proteomes" id="UP000184315">
    <property type="component" value="Unassembled WGS sequence"/>
</dbReference>
<dbReference type="AlphaFoldDB" id="A0A1J1LIV9"/>
<proteinExistence type="predicted"/>
<evidence type="ECO:0000313" key="1">
    <source>
        <dbReference type="EMBL" id="CUR31505.1"/>
    </source>
</evidence>
<reference evidence="2" key="1">
    <citation type="submission" date="2015-10" db="EMBL/GenBank/DDBJ databases">
        <authorList>
            <person name="Regsiter A."/>
            <person name="william w."/>
        </authorList>
    </citation>
    <scope>NUCLEOTIDE SEQUENCE [LARGE SCALE GENOMIC DNA]</scope>
</reference>
<accession>A0A1J1LIV9</accession>
<keyword evidence="2" id="KW-1185">Reference proteome</keyword>
<name>A0A1J1LIV9_9CYAN</name>
<protein>
    <submittedName>
        <fullName evidence="1">Uncharacterized protein</fullName>
    </submittedName>
</protein>
<dbReference type="STRING" id="671072.PL9214291096"/>
<organism evidence="1 2">
    <name type="scientific">Planktothrix tepida PCC 9214</name>
    <dbReference type="NCBI Taxonomy" id="671072"/>
    <lineage>
        <taxon>Bacteria</taxon>
        <taxon>Bacillati</taxon>
        <taxon>Cyanobacteriota</taxon>
        <taxon>Cyanophyceae</taxon>
        <taxon>Oscillatoriophycideae</taxon>
        <taxon>Oscillatoriales</taxon>
        <taxon>Microcoleaceae</taxon>
        <taxon>Planktothrix</taxon>
    </lineage>
</organism>